<gene>
    <name evidence="1" type="ORF">DSO57_1015662</name>
</gene>
<dbReference type="EMBL" id="QTSX02000772">
    <property type="protein sequence ID" value="KAJ9085273.1"/>
    <property type="molecule type" value="Genomic_DNA"/>
</dbReference>
<protein>
    <submittedName>
        <fullName evidence="1">Uncharacterized protein</fullName>
    </submittedName>
</protein>
<keyword evidence="2" id="KW-1185">Reference proteome</keyword>
<comment type="caution">
    <text evidence="1">The sequence shown here is derived from an EMBL/GenBank/DDBJ whole genome shotgun (WGS) entry which is preliminary data.</text>
</comment>
<evidence type="ECO:0000313" key="2">
    <source>
        <dbReference type="Proteomes" id="UP001165960"/>
    </source>
</evidence>
<name>A0ACC2UEM8_9FUNG</name>
<sequence>MVADLFAQIVFHVNMGNQSHKDKSLPPWATATYQPIQPMTDEEYCKCYMVAIMRNPPNPTPVTTTHLPAPPTQSQTPQDSTASTSLFPCVRKLQGPGILASII</sequence>
<evidence type="ECO:0000313" key="1">
    <source>
        <dbReference type="EMBL" id="KAJ9085273.1"/>
    </source>
</evidence>
<reference evidence="1" key="1">
    <citation type="submission" date="2022-04" db="EMBL/GenBank/DDBJ databases">
        <title>Genome of the entomopathogenic fungus Entomophthora muscae.</title>
        <authorList>
            <person name="Elya C."/>
            <person name="Lovett B.R."/>
            <person name="Lee E."/>
            <person name="Macias A.M."/>
            <person name="Hajek A.E."/>
            <person name="De Bivort B.L."/>
            <person name="Kasson M.T."/>
            <person name="De Fine Licht H.H."/>
            <person name="Stajich J.E."/>
        </authorList>
    </citation>
    <scope>NUCLEOTIDE SEQUENCE</scope>
    <source>
        <strain evidence="1">Berkeley</strain>
    </source>
</reference>
<organism evidence="1 2">
    <name type="scientific">Entomophthora muscae</name>
    <dbReference type="NCBI Taxonomy" id="34485"/>
    <lineage>
        <taxon>Eukaryota</taxon>
        <taxon>Fungi</taxon>
        <taxon>Fungi incertae sedis</taxon>
        <taxon>Zoopagomycota</taxon>
        <taxon>Entomophthoromycotina</taxon>
        <taxon>Entomophthoromycetes</taxon>
        <taxon>Entomophthorales</taxon>
        <taxon>Entomophthoraceae</taxon>
        <taxon>Entomophthora</taxon>
    </lineage>
</organism>
<accession>A0ACC2UEM8</accession>
<proteinExistence type="predicted"/>
<dbReference type="Proteomes" id="UP001165960">
    <property type="component" value="Unassembled WGS sequence"/>
</dbReference>